<keyword evidence="5" id="KW-0378">Hydrolase</keyword>
<evidence type="ECO:0000313" key="10">
    <source>
        <dbReference type="Proteomes" id="UP000264310"/>
    </source>
</evidence>
<accession>A0A371XAI5</accession>
<sequence>MSTILAGFSAFPGAPFNPCADLVESLNNGHASGGLLPVLLPVGWDESWATLKSAIEAERPRNVVMFGLHAKAERVRIELRAANKRELGREDAFGRFPAGPSVTDGPAHLDAKLPWNGIAALLREGELDFEWSCDAGGYLCNDTLYRLCRNAGALGVERYGFVHVPMSDERIGDVVASGEELPVCFNTVPAAKLVRFARGLASYLEAN</sequence>
<keyword evidence="4" id="KW-0645">Protease</keyword>
<evidence type="ECO:0000313" key="9">
    <source>
        <dbReference type="EMBL" id="RFC66054.1"/>
    </source>
</evidence>
<keyword evidence="6" id="KW-0788">Thiol protease</keyword>
<comment type="caution">
    <text evidence="9">The sequence shown here is derived from an EMBL/GenBank/DDBJ whole genome shotgun (WGS) entry which is preliminary data.</text>
</comment>
<dbReference type="GO" id="GO:0016920">
    <property type="term" value="F:pyroglutamyl-peptidase activity"/>
    <property type="evidence" value="ECO:0007669"/>
    <property type="project" value="InterPro"/>
</dbReference>
<dbReference type="InterPro" id="IPR016125">
    <property type="entry name" value="Peptidase_C15-like"/>
</dbReference>
<evidence type="ECO:0000256" key="8">
    <source>
        <dbReference type="ARBA" id="ARBA00031559"/>
    </source>
</evidence>
<gene>
    <name evidence="9" type="ORF">DYI37_00850</name>
</gene>
<dbReference type="Proteomes" id="UP000264310">
    <property type="component" value="Unassembled WGS sequence"/>
</dbReference>
<dbReference type="InterPro" id="IPR036440">
    <property type="entry name" value="Peptidase_C15-like_sf"/>
</dbReference>
<name>A0A371XAI5_9HYPH</name>
<reference evidence="9 10" key="1">
    <citation type="submission" date="2018-08" db="EMBL/GenBank/DDBJ databases">
        <title>Fulvimarina sp. 85, whole genome shotgun sequence.</title>
        <authorList>
            <person name="Tuo L."/>
        </authorList>
    </citation>
    <scope>NUCLEOTIDE SEQUENCE [LARGE SCALE GENOMIC DNA]</scope>
    <source>
        <strain evidence="9 10">85</strain>
    </source>
</reference>
<organism evidence="9 10">
    <name type="scientific">Fulvimarina endophytica</name>
    <dbReference type="NCBI Taxonomy" id="2293836"/>
    <lineage>
        <taxon>Bacteria</taxon>
        <taxon>Pseudomonadati</taxon>
        <taxon>Pseudomonadota</taxon>
        <taxon>Alphaproteobacteria</taxon>
        <taxon>Hyphomicrobiales</taxon>
        <taxon>Aurantimonadaceae</taxon>
        <taxon>Fulvimarina</taxon>
    </lineage>
</organism>
<evidence type="ECO:0000256" key="5">
    <source>
        <dbReference type="ARBA" id="ARBA00022801"/>
    </source>
</evidence>
<dbReference type="EMBL" id="QURL01000001">
    <property type="protein sequence ID" value="RFC66054.1"/>
    <property type="molecule type" value="Genomic_DNA"/>
</dbReference>
<evidence type="ECO:0000256" key="2">
    <source>
        <dbReference type="ARBA" id="ARBA00019191"/>
    </source>
</evidence>
<dbReference type="AlphaFoldDB" id="A0A371XAI5"/>
<evidence type="ECO:0000256" key="4">
    <source>
        <dbReference type="ARBA" id="ARBA00022670"/>
    </source>
</evidence>
<keyword evidence="10" id="KW-1185">Reference proteome</keyword>
<dbReference type="GO" id="GO:0006508">
    <property type="term" value="P:proteolysis"/>
    <property type="evidence" value="ECO:0007669"/>
    <property type="project" value="UniProtKB-KW"/>
</dbReference>
<evidence type="ECO:0000256" key="7">
    <source>
        <dbReference type="ARBA" id="ARBA00030836"/>
    </source>
</evidence>
<dbReference type="PRINTS" id="PR00706">
    <property type="entry name" value="PYROGLUPTASE"/>
</dbReference>
<protein>
    <recommendedName>
        <fullName evidence="2">Pyrrolidone-carboxylate peptidase</fullName>
    </recommendedName>
    <alternativeName>
        <fullName evidence="7">5-oxoprolyl-peptidase</fullName>
    </alternativeName>
    <alternativeName>
        <fullName evidence="8">Pyroglutamyl-peptidase I</fullName>
    </alternativeName>
</protein>
<dbReference type="Gene3D" id="3.40.630.20">
    <property type="entry name" value="Peptidase C15, pyroglutamyl peptidase I-like"/>
    <property type="match status" value="1"/>
</dbReference>
<dbReference type="GO" id="GO:0005829">
    <property type="term" value="C:cytosol"/>
    <property type="evidence" value="ECO:0007669"/>
    <property type="project" value="InterPro"/>
</dbReference>
<dbReference type="PANTHER" id="PTHR23402:SF1">
    <property type="entry name" value="PYROGLUTAMYL-PEPTIDASE I"/>
    <property type="match status" value="1"/>
</dbReference>
<dbReference type="RefSeq" id="WP_116681304.1">
    <property type="nucleotide sequence ID" value="NZ_QURL01000001.1"/>
</dbReference>
<evidence type="ECO:0000256" key="6">
    <source>
        <dbReference type="ARBA" id="ARBA00022807"/>
    </source>
</evidence>
<evidence type="ECO:0000256" key="1">
    <source>
        <dbReference type="ARBA" id="ARBA00006641"/>
    </source>
</evidence>
<dbReference type="Pfam" id="PF01470">
    <property type="entry name" value="Peptidase_C15"/>
    <property type="match status" value="1"/>
</dbReference>
<proteinExistence type="inferred from homology"/>
<dbReference type="InterPro" id="IPR000816">
    <property type="entry name" value="Peptidase_C15"/>
</dbReference>
<evidence type="ECO:0000256" key="3">
    <source>
        <dbReference type="ARBA" id="ARBA00022490"/>
    </source>
</evidence>
<dbReference type="SUPFAM" id="SSF53182">
    <property type="entry name" value="Pyrrolidone carboxyl peptidase (pyroglutamate aminopeptidase)"/>
    <property type="match status" value="1"/>
</dbReference>
<keyword evidence="3" id="KW-0963">Cytoplasm</keyword>
<dbReference type="PANTHER" id="PTHR23402">
    <property type="entry name" value="PROTEASE FAMILY C15 PYROGLUTAMYL-PEPTIDASE I-RELATED"/>
    <property type="match status" value="1"/>
</dbReference>
<dbReference type="OrthoDB" id="9779738at2"/>
<comment type="similarity">
    <text evidence="1">Belongs to the peptidase C15 family.</text>
</comment>